<reference evidence="1" key="1">
    <citation type="journal article" date="2018" name="Data Brief">
        <title>Genome sequence data from 17 accessions of Ensete ventricosum, a staple food crop for millions in Ethiopia.</title>
        <authorList>
            <person name="Yemataw Z."/>
            <person name="Muzemil S."/>
            <person name="Ambachew D."/>
            <person name="Tripathi L."/>
            <person name="Tesfaye K."/>
            <person name="Chala A."/>
            <person name="Farbos A."/>
            <person name="O'Neill P."/>
            <person name="Moore K."/>
            <person name="Grant M."/>
            <person name="Studholme D.J."/>
        </authorList>
    </citation>
    <scope>NUCLEOTIDE SEQUENCE [LARGE SCALE GENOMIC DNA]</scope>
    <source>
        <tissue evidence="1">Leaf</tissue>
    </source>
</reference>
<accession>A0A445MKM1</accession>
<name>A0A445MKM1_ENSVE</name>
<proteinExistence type="predicted"/>
<evidence type="ECO:0000313" key="1">
    <source>
        <dbReference type="EMBL" id="RZR74824.1"/>
    </source>
</evidence>
<organism evidence="1">
    <name type="scientific">Ensete ventricosum</name>
    <name type="common">Abyssinian banana</name>
    <name type="synonym">Musa ensete</name>
    <dbReference type="NCBI Taxonomy" id="4639"/>
    <lineage>
        <taxon>Eukaryota</taxon>
        <taxon>Viridiplantae</taxon>
        <taxon>Streptophyta</taxon>
        <taxon>Embryophyta</taxon>
        <taxon>Tracheophyta</taxon>
        <taxon>Spermatophyta</taxon>
        <taxon>Magnoliopsida</taxon>
        <taxon>Liliopsida</taxon>
        <taxon>Zingiberales</taxon>
        <taxon>Musaceae</taxon>
        <taxon>Ensete</taxon>
    </lineage>
</organism>
<sequence length="197" mass="22770">MRSRAKDRDRRRYCHFHRDYGHDTKECCDLKNQIEDLIHHGQLHRYIMKPCELSLHPKGHLERQINIIVGGPAAGGVSSSVRKAYARAKVQKRPQPRNDPGFTFESESEYLDHEDTLMVMARIANACVRRIMIDIGSSTDILYLDTFHKLETTNRDLIPITSTLIRFTSDTITLVGVATLPVTFSDEPRTSWFLSWW</sequence>
<gene>
    <name evidence="1" type="ORF">BHM03_00043946</name>
</gene>
<dbReference type="EMBL" id="KV876408">
    <property type="protein sequence ID" value="RZR74824.1"/>
    <property type="molecule type" value="Genomic_DNA"/>
</dbReference>
<protein>
    <recommendedName>
        <fullName evidence="2">Reverse transcriptase domain-containing protein</fullName>
    </recommendedName>
</protein>
<dbReference type="PANTHER" id="PTHR33240">
    <property type="entry name" value="OS08G0508500 PROTEIN"/>
    <property type="match status" value="1"/>
</dbReference>
<dbReference type="AlphaFoldDB" id="A0A445MKM1"/>
<dbReference type="PANTHER" id="PTHR33240:SF8">
    <property type="entry name" value="OS03G0439900 PROTEIN"/>
    <property type="match status" value="1"/>
</dbReference>
<evidence type="ECO:0008006" key="2">
    <source>
        <dbReference type="Google" id="ProtNLM"/>
    </source>
</evidence>
<dbReference type="Proteomes" id="UP000290560">
    <property type="component" value="Unassembled WGS sequence"/>
</dbReference>